<comment type="subcellular location">
    <subcellularLocation>
        <location evidence="1">Nucleus</location>
    </subcellularLocation>
</comment>
<dbReference type="GO" id="GO:0000981">
    <property type="term" value="F:DNA-binding transcription factor activity, RNA polymerase II-specific"/>
    <property type="evidence" value="ECO:0007669"/>
    <property type="project" value="InterPro"/>
</dbReference>
<evidence type="ECO:0000259" key="4">
    <source>
        <dbReference type="PROSITE" id="PS50048"/>
    </source>
</evidence>
<dbReference type="OrthoDB" id="648861at2759"/>
<dbReference type="Pfam" id="PF00172">
    <property type="entry name" value="Zn_clus"/>
    <property type="match status" value="1"/>
</dbReference>
<comment type="caution">
    <text evidence="5">The sequence shown here is derived from an EMBL/GenBank/DDBJ whole genome shotgun (WGS) entry which is preliminary data.</text>
</comment>
<dbReference type="Gene3D" id="4.10.240.10">
    <property type="entry name" value="Zn(2)-C6 fungal-type DNA-binding domain"/>
    <property type="match status" value="1"/>
</dbReference>
<dbReference type="GO" id="GO:0005634">
    <property type="term" value="C:nucleus"/>
    <property type="evidence" value="ECO:0007669"/>
    <property type="project" value="UniProtKB-SubCell"/>
</dbReference>
<dbReference type="Pfam" id="PF11951">
    <property type="entry name" value="Fungal_trans_2"/>
    <property type="match status" value="1"/>
</dbReference>
<dbReference type="PANTHER" id="PTHR37534">
    <property type="entry name" value="TRANSCRIPTIONAL ACTIVATOR PROTEIN UGA3"/>
    <property type="match status" value="1"/>
</dbReference>
<dbReference type="InterPro" id="IPR036864">
    <property type="entry name" value="Zn2-C6_fun-type_DNA-bd_sf"/>
</dbReference>
<evidence type="ECO:0000256" key="2">
    <source>
        <dbReference type="ARBA" id="ARBA00023242"/>
    </source>
</evidence>
<dbReference type="GO" id="GO:0045944">
    <property type="term" value="P:positive regulation of transcription by RNA polymerase II"/>
    <property type="evidence" value="ECO:0007669"/>
    <property type="project" value="TreeGrafter"/>
</dbReference>
<evidence type="ECO:0000256" key="3">
    <source>
        <dbReference type="SAM" id="MobiDB-lite"/>
    </source>
</evidence>
<feature type="region of interest" description="Disordered" evidence="3">
    <location>
        <begin position="1"/>
        <end position="25"/>
    </location>
</feature>
<feature type="domain" description="Zn(2)-C6 fungal-type" evidence="4">
    <location>
        <begin position="26"/>
        <end position="56"/>
    </location>
</feature>
<dbReference type="RefSeq" id="XP_018161845.1">
    <property type="nucleotide sequence ID" value="XM_018297029.1"/>
</dbReference>
<keyword evidence="2" id="KW-0539">Nucleus</keyword>
<dbReference type="SUPFAM" id="SSF57701">
    <property type="entry name" value="Zn2/Cys6 DNA-binding domain"/>
    <property type="match status" value="1"/>
</dbReference>
<sequence length="616" mass="68289">MQEISGTSALPSYSRPPRRSVRSREGCLTCKRRKVKCDESRPRCSHCERLNLECKWRPQSSITAAHSMLAAAGPSGPGHSPAVPSHATDASVSPAASVFQPMQAVDEIFDYASFMWDAGDAWQQVNPEPGPQMSLDGQVLRTHYGSQPLGGRQAPLMSSPPNLSFPNRTAMDGLPDPSPIPDAGSQSEQVMALNVPTEDDRLMDYFSRVVVPPILAEVETQKKWLAIRQVVVEMAGACQMVKWAVLAFSNLMLSRRESTWLASPEDHYQKAVSEVAACGDESSPVTEGHSSRREHLLATLFFLSYVDILRGQIKAADSFLKRAYGLFQQGEKSSFAAIEKQFLQWMRLLDARAVSAGGQGLLLSKDDELLLVEASPASFDGGVADSAREDLADGDIEDVLFQVLYQPGIVFFQKVQSFMGRISKIDPWHRSRGTVEDETEVMNIGAAIAADLRTLYEQRPPLMDYAVAGKLTEPHVSPHLAFVITRAFRTYLANYHASKVHLHRVAYKSFPLTKEADDALGQIRRLARLLVDSLDADNSLPVNMLWPLLMLGSEEQDPQERIWIKTQILRMERVAGNAKITAQVLEEVQARQDAEKVRVDIRSVMHAIFNSCFAIV</sequence>
<dbReference type="PROSITE" id="PS50048">
    <property type="entry name" value="ZN2_CY6_FUNGAL_2"/>
    <property type="match status" value="1"/>
</dbReference>
<dbReference type="SMART" id="SM00066">
    <property type="entry name" value="GAL4"/>
    <property type="match status" value="1"/>
</dbReference>
<evidence type="ECO:0000313" key="6">
    <source>
        <dbReference type="Proteomes" id="UP000092177"/>
    </source>
</evidence>
<dbReference type="EMBL" id="LTAN01000002">
    <property type="protein sequence ID" value="OBR13328.1"/>
    <property type="molecule type" value="Genomic_DNA"/>
</dbReference>
<dbReference type="AlphaFoldDB" id="A0A1B7YN51"/>
<organism evidence="5 6">
    <name type="scientific">Colletotrichum higginsianum (strain IMI 349063)</name>
    <name type="common">Crucifer anthracnose fungus</name>
    <dbReference type="NCBI Taxonomy" id="759273"/>
    <lineage>
        <taxon>Eukaryota</taxon>
        <taxon>Fungi</taxon>
        <taxon>Dikarya</taxon>
        <taxon>Ascomycota</taxon>
        <taxon>Pezizomycotina</taxon>
        <taxon>Sordariomycetes</taxon>
        <taxon>Hypocreomycetidae</taxon>
        <taxon>Glomerellales</taxon>
        <taxon>Glomerellaceae</taxon>
        <taxon>Colletotrichum</taxon>
        <taxon>Colletotrichum destructivum species complex</taxon>
    </lineage>
</organism>
<gene>
    <name evidence="5" type="ORF">CH63R_02054</name>
</gene>
<reference evidence="6" key="1">
    <citation type="journal article" date="2017" name="BMC Genomics">
        <title>Gapless genome assembly of Colletotrichum higginsianum reveals chromosome structure and association of transposable elements with secondary metabolite gene clusters.</title>
        <authorList>
            <person name="Dallery J.-F."/>
            <person name="Lapalu N."/>
            <person name="Zampounis A."/>
            <person name="Pigne S."/>
            <person name="Luyten I."/>
            <person name="Amselem J."/>
            <person name="Wittenberg A.H.J."/>
            <person name="Zhou S."/>
            <person name="de Queiroz M.V."/>
            <person name="Robin G.P."/>
            <person name="Auger A."/>
            <person name="Hainaut M."/>
            <person name="Henrissat B."/>
            <person name="Kim K.-T."/>
            <person name="Lee Y.-H."/>
            <person name="Lespinet O."/>
            <person name="Schwartz D.C."/>
            <person name="Thon M.R."/>
            <person name="O'Connell R.J."/>
        </authorList>
    </citation>
    <scope>NUCLEOTIDE SEQUENCE [LARGE SCALE GENOMIC DNA]</scope>
    <source>
        <strain evidence="6">IMI 349063</strain>
    </source>
</reference>
<dbReference type="PANTHER" id="PTHR37534:SF49">
    <property type="entry name" value="LYSINE BIOSYNTHESIS REGULATORY PROTEIN LYS14"/>
    <property type="match status" value="1"/>
</dbReference>
<name>A0A1B7YN51_COLHI</name>
<dbReference type="InterPro" id="IPR001138">
    <property type="entry name" value="Zn2Cys6_DnaBD"/>
</dbReference>
<dbReference type="KEGG" id="chig:CH63R_02054"/>
<dbReference type="PROSITE" id="PS00463">
    <property type="entry name" value="ZN2_CY6_FUNGAL_1"/>
    <property type="match status" value="1"/>
</dbReference>
<dbReference type="VEuPathDB" id="FungiDB:CH63R_02054"/>
<accession>A0A1B7YN51</accession>
<dbReference type="GO" id="GO:0008270">
    <property type="term" value="F:zinc ion binding"/>
    <property type="evidence" value="ECO:0007669"/>
    <property type="project" value="InterPro"/>
</dbReference>
<proteinExistence type="predicted"/>
<dbReference type="CDD" id="cd00067">
    <property type="entry name" value="GAL4"/>
    <property type="match status" value="1"/>
</dbReference>
<dbReference type="GeneID" id="28861136"/>
<evidence type="ECO:0000313" key="5">
    <source>
        <dbReference type="EMBL" id="OBR13328.1"/>
    </source>
</evidence>
<evidence type="ECO:0000256" key="1">
    <source>
        <dbReference type="ARBA" id="ARBA00004123"/>
    </source>
</evidence>
<protein>
    <submittedName>
        <fullName evidence="5">C6 finger domain-containing protein</fullName>
    </submittedName>
</protein>
<dbReference type="InterPro" id="IPR021858">
    <property type="entry name" value="Fun_TF"/>
</dbReference>
<keyword evidence="6" id="KW-1185">Reference proteome</keyword>
<dbReference type="Proteomes" id="UP000092177">
    <property type="component" value="Chromosome 2"/>
</dbReference>
<dbReference type="GO" id="GO:0000976">
    <property type="term" value="F:transcription cis-regulatory region binding"/>
    <property type="evidence" value="ECO:0007669"/>
    <property type="project" value="TreeGrafter"/>
</dbReference>